<dbReference type="SUPFAM" id="SSF51182">
    <property type="entry name" value="RmlC-like cupins"/>
    <property type="match status" value="1"/>
</dbReference>
<dbReference type="InterPro" id="IPR009057">
    <property type="entry name" value="Homeodomain-like_sf"/>
</dbReference>
<keyword evidence="3" id="KW-0804">Transcription</keyword>
<dbReference type="SMART" id="SM00342">
    <property type="entry name" value="HTH_ARAC"/>
    <property type="match status" value="1"/>
</dbReference>
<keyword evidence="6" id="KW-1185">Reference proteome</keyword>
<feature type="domain" description="HTH araC/xylS-type" evidence="4">
    <location>
        <begin position="207"/>
        <end position="304"/>
    </location>
</feature>
<comment type="caution">
    <text evidence="5">The sequence shown here is derived from an EMBL/GenBank/DDBJ whole genome shotgun (WGS) entry which is preliminary data.</text>
</comment>
<dbReference type="InterPro" id="IPR003313">
    <property type="entry name" value="AraC-bd"/>
</dbReference>
<name>A0ABP7MTB8_9BACT</name>
<accession>A0ABP7MTB8</accession>
<dbReference type="PROSITE" id="PS01124">
    <property type="entry name" value="HTH_ARAC_FAMILY_2"/>
    <property type="match status" value="1"/>
</dbReference>
<proteinExistence type="predicted"/>
<dbReference type="SUPFAM" id="SSF46689">
    <property type="entry name" value="Homeodomain-like"/>
    <property type="match status" value="2"/>
</dbReference>
<evidence type="ECO:0000256" key="2">
    <source>
        <dbReference type="ARBA" id="ARBA00023125"/>
    </source>
</evidence>
<dbReference type="Gene3D" id="1.10.10.60">
    <property type="entry name" value="Homeodomain-like"/>
    <property type="match status" value="2"/>
</dbReference>
<dbReference type="Pfam" id="PF12833">
    <property type="entry name" value="HTH_18"/>
    <property type="match status" value="1"/>
</dbReference>
<dbReference type="Proteomes" id="UP001499909">
    <property type="component" value="Unassembled WGS sequence"/>
</dbReference>
<dbReference type="PANTHER" id="PTHR43280">
    <property type="entry name" value="ARAC-FAMILY TRANSCRIPTIONAL REGULATOR"/>
    <property type="match status" value="1"/>
</dbReference>
<protein>
    <submittedName>
        <fullName evidence="5">AraC family transcriptional regulator</fullName>
    </submittedName>
</protein>
<evidence type="ECO:0000256" key="3">
    <source>
        <dbReference type="ARBA" id="ARBA00023163"/>
    </source>
</evidence>
<evidence type="ECO:0000313" key="5">
    <source>
        <dbReference type="EMBL" id="GAA3929520.1"/>
    </source>
</evidence>
<dbReference type="Gene3D" id="2.60.120.10">
    <property type="entry name" value="Jelly Rolls"/>
    <property type="match status" value="1"/>
</dbReference>
<dbReference type="Pfam" id="PF02311">
    <property type="entry name" value="AraC_binding"/>
    <property type="match status" value="1"/>
</dbReference>
<dbReference type="InterPro" id="IPR014710">
    <property type="entry name" value="RmlC-like_jellyroll"/>
</dbReference>
<gene>
    <name evidence="5" type="ORF">GCM10022406_13700</name>
</gene>
<dbReference type="EMBL" id="BAABDH010000021">
    <property type="protein sequence ID" value="GAA3929520.1"/>
    <property type="molecule type" value="Genomic_DNA"/>
</dbReference>
<dbReference type="PANTHER" id="PTHR43280:SF27">
    <property type="entry name" value="TRANSCRIPTIONAL REGULATOR MTLR"/>
    <property type="match status" value="1"/>
</dbReference>
<evidence type="ECO:0000259" key="4">
    <source>
        <dbReference type="PROSITE" id="PS01124"/>
    </source>
</evidence>
<dbReference type="PRINTS" id="PR00032">
    <property type="entry name" value="HTHARAC"/>
</dbReference>
<dbReference type="InterPro" id="IPR018062">
    <property type="entry name" value="HTH_AraC-typ_CS"/>
</dbReference>
<dbReference type="PROSITE" id="PS00041">
    <property type="entry name" value="HTH_ARAC_FAMILY_1"/>
    <property type="match status" value="1"/>
</dbReference>
<evidence type="ECO:0000256" key="1">
    <source>
        <dbReference type="ARBA" id="ARBA00023015"/>
    </source>
</evidence>
<reference evidence="6" key="1">
    <citation type="journal article" date="2019" name="Int. J. Syst. Evol. Microbiol.">
        <title>The Global Catalogue of Microorganisms (GCM) 10K type strain sequencing project: providing services to taxonomists for standard genome sequencing and annotation.</title>
        <authorList>
            <consortium name="The Broad Institute Genomics Platform"/>
            <consortium name="The Broad Institute Genome Sequencing Center for Infectious Disease"/>
            <person name="Wu L."/>
            <person name="Ma J."/>
        </authorList>
    </citation>
    <scope>NUCLEOTIDE SEQUENCE [LARGE SCALE GENOMIC DNA]</scope>
    <source>
        <strain evidence="6">JCM 17214</strain>
    </source>
</reference>
<evidence type="ECO:0000313" key="6">
    <source>
        <dbReference type="Proteomes" id="UP001499909"/>
    </source>
</evidence>
<organism evidence="5 6">
    <name type="scientific">Hymenobacter algoricola</name>
    <dbReference type="NCBI Taxonomy" id="486267"/>
    <lineage>
        <taxon>Bacteria</taxon>
        <taxon>Pseudomonadati</taxon>
        <taxon>Bacteroidota</taxon>
        <taxon>Cytophagia</taxon>
        <taxon>Cytophagales</taxon>
        <taxon>Hymenobacteraceae</taxon>
        <taxon>Hymenobacter</taxon>
    </lineage>
</organism>
<dbReference type="InterPro" id="IPR020449">
    <property type="entry name" value="Tscrpt_reg_AraC-type_HTH"/>
</dbReference>
<dbReference type="InterPro" id="IPR018060">
    <property type="entry name" value="HTH_AraC"/>
</dbReference>
<dbReference type="InterPro" id="IPR011051">
    <property type="entry name" value="RmlC_Cupin_sf"/>
</dbReference>
<keyword evidence="1" id="KW-0805">Transcription regulation</keyword>
<keyword evidence="2" id="KW-0238">DNA-binding</keyword>
<sequence length="310" mass="35333">MQIHMLYLAELSRKRLQNAIKALFLMKLQFENIQASTGSSFTLLHHTSVKESGMVWHHHPEYELVFIPSGGGRRHIGKHISRFEEGELVFIGPNLPHLSFSYGRQDPYEQIVLQLRADMMGEAFWQLPELMPVQQLFARSHQGLSFGAETRAAVGAALREMTTQPSFQRLLTLLQVLQQLAQAPDVTVLHAGSSGLGRYGKEKERFNQIYQYVQLHYNHDIEVRELADLANLSVPAFCSYFKKMTGQTLTDFVQEYRVNQACLLLLTDATITEVSYASGFNNLSHFNKTFRKITGHSPSAYRKQKMAELV</sequence>